<feature type="region of interest" description="Disordered" evidence="1">
    <location>
        <begin position="350"/>
        <end position="379"/>
    </location>
</feature>
<name>A0ABP0TVH8_9BRYO</name>
<protein>
    <submittedName>
        <fullName evidence="2">Uncharacterized protein</fullName>
    </submittedName>
</protein>
<evidence type="ECO:0000313" key="2">
    <source>
        <dbReference type="EMBL" id="CAK9205697.1"/>
    </source>
</evidence>
<proteinExistence type="predicted"/>
<feature type="compositionally biased region" description="Polar residues" evidence="1">
    <location>
        <begin position="600"/>
        <end position="618"/>
    </location>
</feature>
<feature type="region of interest" description="Disordered" evidence="1">
    <location>
        <begin position="134"/>
        <end position="157"/>
    </location>
</feature>
<keyword evidence="3" id="KW-1185">Reference proteome</keyword>
<feature type="compositionally biased region" description="Polar residues" evidence="1">
    <location>
        <begin position="355"/>
        <end position="364"/>
    </location>
</feature>
<feature type="region of interest" description="Disordered" evidence="1">
    <location>
        <begin position="700"/>
        <end position="728"/>
    </location>
</feature>
<dbReference type="InterPro" id="IPR044171">
    <property type="entry name" value="LAX2-like"/>
</dbReference>
<feature type="region of interest" description="Disordered" evidence="1">
    <location>
        <begin position="213"/>
        <end position="243"/>
    </location>
</feature>
<dbReference type="PANTHER" id="PTHR47290">
    <property type="entry name" value="RING FINGER PROTEIN"/>
    <property type="match status" value="1"/>
</dbReference>
<accession>A0ABP0TVH8</accession>
<organism evidence="2 3">
    <name type="scientific">Sphagnum troendelagicum</name>
    <dbReference type="NCBI Taxonomy" id="128251"/>
    <lineage>
        <taxon>Eukaryota</taxon>
        <taxon>Viridiplantae</taxon>
        <taxon>Streptophyta</taxon>
        <taxon>Embryophyta</taxon>
        <taxon>Bryophyta</taxon>
        <taxon>Sphagnophytina</taxon>
        <taxon>Sphagnopsida</taxon>
        <taxon>Sphagnales</taxon>
        <taxon>Sphagnaceae</taxon>
        <taxon>Sphagnum</taxon>
    </lineage>
</organism>
<sequence>MQTPSSPGLLHAANANTLGCFREQLNTNSCNFLAYWESQSKKRKLQPIETPALHNNIANQLDVQVQLQQDPATYPHRPSYSTAFEHYSGSTGYECLSERKTLYTSSRGGFGTTVDNLQRVLELNLLNPTTATALEPAGDLQSPTQNPDHNVGGDSSALTSEHLHNKMADHESFGSRSSKSDDEVCGAFATPGAEESAAGPSSSIMLFTTSASVSPRQGAGSPTADSSMAAPANKLPKMEENPAPPEEELLDIMCFRRSSEISDHVKTASEARTDQRLGIMDRPERRPGYRDELALAAAVTATTAASVLQHDDAGDWLQLGLGSCTSKPSSSAVEIHTLRDVILDQPSFEAGVNSEPRSLGQSKEQLPKSDSNHSEASAPRMAGLQTADFADVLLQQKSESMLKRSTASAELHETKEWNLPTESSRGHNSMQAQLRDYVHPASSSWEKTNRQELQTGGNILRHDEAAADDDQRVVTTVPTAAASRLPWSHEIPSRRTAAKSDTKPVKPERLLLDLRGVMVSSCDMAQDCAVASARGSDHGSVGRRLGEAGGPEADKDKVEGIFAGPTTIDRRLNQAAGSNDWLGADVHLAALKRAFPAPAFQSSTRPTQAGSTRPANVGSTLNAGVATVQQQLEAGSSSGTSHGTISLVHHDDAVQAGGSMTRKLFDCLPGSSSRSCRPPEIQQQLDLLLGMHAHVGQSAAAAAESGFPHASHGLGGGRSRNRLDSRTRESASPTGLWFKLQAAENQNCRSATPPPLHQVAKYYLRVKDVNVPVSVVKKYLVRKLGLADECEVTISCNGQPLNSCLPLHNVRELWQSTRAPLNLNTPVAAAGSAPNVAATTDHHPASIANLTGLIQQNVRTDHHHSSLNSPSTLLISPEDVTMVLVYSRAANHQ</sequence>
<reference evidence="2" key="1">
    <citation type="submission" date="2024-02" db="EMBL/GenBank/DDBJ databases">
        <authorList>
            <consortium name="ELIXIR-Norway"/>
            <consortium name="Elixir Norway"/>
        </authorList>
    </citation>
    <scope>NUCLEOTIDE SEQUENCE</scope>
</reference>
<evidence type="ECO:0000256" key="1">
    <source>
        <dbReference type="SAM" id="MobiDB-lite"/>
    </source>
</evidence>
<gene>
    <name evidence="2" type="ORF">CSSPTR1EN2_LOCUS7978</name>
</gene>
<dbReference type="Gene3D" id="3.10.20.90">
    <property type="entry name" value="Phosphatidylinositol 3-kinase Catalytic Subunit, Chain A, domain 1"/>
    <property type="match status" value="1"/>
</dbReference>
<feature type="region of interest" description="Disordered" evidence="1">
    <location>
        <begin position="533"/>
        <end position="558"/>
    </location>
</feature>
<feature type="region of interest" description="Disordered" evidence="1">
    <location>
        <begin position="599"/>
        <end position="618"/>
    </location>
</feature>
<evidence type="ECO:0000313" key="3">
    <source>
        <dbReference type="Proteomes" id="UP001497512"/>
    </source>
</evidence>
<dbReference type="EMBL" id="OZ019907">
    <property type="protein sequence ID" value="CAK9205697.1"/>
    <property type="molecule type" value="Genomic_DNA"/>
</dbReference>
<dbReference type="PANTHER" id="PTHR47290:SF4">
    <property type="entry name" value="RING FINGER PROTEIN"/>
    <property type="match status" value="1"/>
</dbReference>
<dbReference type="Proteomes" id="UP001497512">
    <property type="component" value="Chromosome 15"/>
</dbReference>